<reference evidence="2" key="2">
    <citation type="submission" date="2025-09" db="UniProtKB">
        <authorList>
            <consortium name="Ensembl"/>
        </authorList>
    </citation>
    <scope>IDENTIFICATION</scope>
</reference>
<proteinExistence type="predicted"/>
<dbReference type="AlphaFoldDB" id="A0A8C6GBQ2"/>
<reference evidence="2" key="1">
    <citation type="submission" date="2025-08" db="UniProtKB">
        <authorList>
            <consortium name="Ensembl"/>
        </authorList>
    </citation>
    <scope>IDENTIFICATION</scope>
</reference>
<feature type="chain" id="PRO_5034465474" description="Secreted protein" evidence="1">
    <location>
        <begin position="27"/>
        <end position="107"/>
    </location>
</feature>
<feature type="signal peptide" evidence="1">
    <location>
        <begin position="1"/>
        <end position="26"/>
    </location>
</feature>
<evidence type="ECO:0000313" key="3">
    <source>
        <dbReference type="Proteomes" id="UP000694415"/>
    </source>
</evidence>
<sequence>MQLLPLALPWLRFYLRWLCVWRSGSPLPVEIPALSTVLELPESSSVHYQPSLLEQRKTTVKIPEWGVLASASGRAGTPAACLALLCPLIRCTKFDDAARPPAAERSN</sequence>
<evidence type="ECO:0000256" key="1">
    <source>
        <dbReference type="SAM" id="SignalP"/>
    </source>
</evidence>
<evidence type="ECO:0000313" key="2">
    <source>
        <dbReference type="Ensembl" id="ENSMSIP00000003627.1"/>
    </source>
</evidence>
<protein>
    <recommendedName>
        <fullName evidence="4">Secreted protein</fullName>
    </recommendedName>
</protein>
<evidence type="ECO:0008006" key="4">
    <source>
        <dbReference type="Google" id="ProtNLM"/>
    </source>
</evidence>
<dbReference type="GeneTree" id="ENSGT00950000185470"/>
<dbReference type="Ensembl" id="ENSMSIT00000004575.1">
    <property type="protein sequence ID" value="ENSMSIP00000003627.1"/>
    <property type="gene ID" value="ENSMSIG00000003347.1"/>
</dbReference>
<organism evidence="2 3">
    <name type="scientific">Mus spicilegus</name>
    <name type="common">Mound-building mouse</name>
    <dbReference type="NCBI Taxonomy" id="10103"/>
    <lineage>
        <taxon>Eukaryota</taxon>
        <taxon>Metazoa</taxon>
        <taxon>Chordata</taxon>
        <taxon>Craniata</taxon>
        <taxon>Vertebrata</taxon>
        <taxon>Euteleostomi</taxon>
        <taxon>Mammalia</taxon>
        <taxon>Eutheria</taxon>
        <taxon>Euarchontoglires</taxon>
        <taxon>Glires</taxon>
        <taxon>Rodentia</taxon>
        <taxon>Myomorpha</taxon>
        <taxon>Muroidea</taxon>
        <taxon>Muridae</taxon>
        <taxon>Murinae</taxon>
        <taxon>Mus</taxon>
        <taxon>Mus</taxon>
    </lineage>
</organism>
<dbReference type="Proteomes" id="UP000694415">
    <property type="component" value="Unplaced"/>
</dbReference>
<name>A0A8C6GBQ2_MUSSI</name>
<keyword evidence="3" id="KW-1185">Reference proteome</keyword>
<keyword evidence="1" id="KW-0732">Signal</keyword>
<accession>A0A8C6GBQ2</accession>